<sequence>MKIKDLIKHYSEILSISDENIGFKNTEDIKQAKLGYDEYYDYWIIYFRKDCRRFPIIHELGHIYLAKKKFNYLGFAKPPPITPQTDKNLIYILSNLIDCFVNYNLSIIEPIYLEIQEYFHDYLTDLESIKNRIKSINNILLILSFYFLYYIEFKFILKEEDRFMLQENMNNLLNALRNNCIKRDDRLDLNKFEIINKILDKFDSFKTSNNYEEVLNFFLQVLKSTSFWGSDYLNNQFNLIFSETI</sequence>
<protein>
    <submittedName>
        <fullName evidence="2">Uncharacterized protein</fullName>
    </submittedName>
</protein>
<organism evidence="2">
    <name type="scientific">marine sediment metagenome</name>
    <dbReference type="NCBI Taxonomy" id="412755"/>
    <lineage>
        <taxon>unclassified sequences</taxon>
        <taxon>metagenomes</taxon>
        <taxon>ecological metagenomes</taxon>
    </lineage>
</organism>
<evidence type="ECO:0000313" key="2">
    <source>
        <dbReference type="EMBL" id="KKL57548.1"/>
    </source>
</evidence>
<dbReference type="EMBL" id="LAZR01030128">
    <property type="protein sequence ID" value="KKL57548.1"/>
    <property type="molecule type" value="Genomic_DNA"/>
</dbReference>
<feature type="transmembrane region" description="Helical" evidence="1">
    <location>
        <begin position="139"/>
        <end position="157"/>
    </location>
</feature>
<accession>A0A0F9D721</accession>
<keyword evidence="1" id="KW-0472">Membrane</keyword>
<name>A0A0F9D721_9ZZZZ</name>
<gene>
    <name evidence="2" type="ORF">LCGC14_2234310</name>
</gene>
<comment type="caution">
    <text evidence="2">The sequence shown here is derived from an EMBL/GenBank/DDBJ whole genome shotgun (WGS) entry which is preliminary data.</text>
</comment>
<dbReference type="AlphaFoldDB" id="A0A0F9D721"/>
<evidence type="ECO:0000256" key="1">
    <source>
        <dbReference type="SAM" id="Phobius"/>
    </source>
</evidence>
<keyword evidence="1" id="KW-0812">Transmembrane</keyword>
<proteinExistence type="predicted"/>
<keyword evidence="1" id="KW-1133">Transmembrane helix</keyword>
<reference evidence="2" key="1">
    <citation type="journal article" date="2015" name="Nature">
        <title>Complex archaea that bridge the gap between prokaryotes and eukaryotes.</title>
        <authorList>
            <person name="Spang A."/>
            <person name="Saw J.H."/>
            <person name="Jorgensen S.L."/>
            <person name="Zaremba-Niedzwiedzka K."/>
            <person name="Martijn J."/>
            <person name="Lind A.E."/>
            <person name="van Eijk R."/>
            <person name="Schleper C."/>
            <person name="Guy L."/>
            <person name="Ettema T.J."/>
        </authorList>
    </citation>
    <scope>NUCLEOTIDE SEQUENCE</scope>
</reference>